<evidence type="ECO:0000313" key="1">
    <source>
        <dbReference type="EMBL" id="RNA10223.1"/>
    </source>
</evidence>
<name>A0A3M7QG46_BRAPC</name>
<dbReference type="Proteomes" id="UP000276133">
    <property type="component" value="Unassembled WGS sequence"/>
</dbReference>
<sequence>MTKSFLVTKIKSCKSNQATEGAQHPPYLSSFLNIFKFRFNTTLMTFKTDEFLRLFRSKFFLTNSKKKLRRVPFGVGEKFYLNNFCEKPHIKDEKFTFIFSTSYKTMGNGKAYRKSLKITSGLWCINSHRPST</sequence>
<accession>A0A3M7QG46</accession>
<gene>
    <name evidence="1" type="ORF">BpHYR1_012999</name>
</gene>
<dbReference type="AlphaFoldDB" id="A0A3M7QG46"/>
<dbReference type="EMBL" id="REGN01006256">
    <property type="protein sequence ID" value="RNA10223.1"/>
    <property type="molecule type" value="Genomic_DNA"/>
</dbReference>
<reference evidence="1 2" key="1">
    <citation type="journal article" date="2018" name="Sci. Rep.">
        <title>Genomic signatures of local adaptation to the degree of environmental predictability in rotifers.</title>
        <authorList>
            <person name="Franch-Gras L."/>
            <person name="Hahn C."/>
            <person name="Garcia-Roger E.M."/>
            <person name="Carmona M.J."/>
            <person name="Serra M."/>
            <person name="Gomez A."/>
        </authorList>
    </citation>
    <scope>NUCLEOTIDE SEQUENCE [LARGE SCALE GENOMIC DNA]</scope>
    <source>
        <strain evidence="1">HYR1</strain>
    </source>
</reference>
<organism evidence="1 2">
    <name type="scientific">Brachionus plicatilis</name>
    <name type="common">Marine rotifer</name>
    <name type="synonym">Brachionus muelleri</name>
    <dbReference type="NCBI Taxonomy" id="10195"/>
    <lineage>
        <taxon>Eukaryota</taxon>
        <taxon>Metazoa</taxon>
        <taxon>Spiralia</taxon>
        <taxon>Gnathifera</taxon>
        <taxon>Rotifera</taxon>
        <taxon>Eurotatoria</taxon>
        <taxon>Monogononta</taxon>
        <taxon>Pseudotrocha</taxon>
        <taxon>Ploima</taxon>
        <taxon>Brachionidae</taxon>
        <taxon>Brachionus</taxon>
    </lineage>
</organism>
<keyword evidence="2" id="KW-1185">Reference proteome</keyword>
<proteinExistence type="predicted"/>
<comment type="caution">
    <text evidence="1">The sequence shown here is derived from an EMBL/GenBank/DDBJ whole genome shotgun (WGS) entry which is preliminary data.</text>
</comment>
<protein>
    <submittedName>
        <fullName evidence="1">Uncharacterized protein</fullName>
    </submittedName>
</protein>
<evidence type="ECO:0000313" key="2">
    <source>
        <dbReference type="Proteomes" id="UP000276133"/>
    </source>
</evidence>